<proteinExistence type="predicted"/>
<reference evidence="2" key="1">
    <citation type="submission" date="2019-12" db="EMBL/GenBank/DDBJ databases">
        <title>Genome sequencing and annotation of Brassica cretica.</title>
        <authorList>
            <person name="Studholme D.J."/>
            <person name="Sarris P."/>
        </authorList>
    </citation>
    <scope>NUCLEOTIDE SEQUENCE</scope>
    <source>
        <strain evidence="2">PFS-109/04</strain>
        <tissue evidence="2">Leaf</tissue>
    </source>
</reference>
<comment type="caution">
    <text evidence="2">The sequence shown here is derived from an EMBL/GenBank/DDBJ whole genome shotgun (WGS) entry which is preliminary data.</text>
</comment>
<dbReference type="Proteomes" id="UP000712600">
    <property type="component" value="Unassembled WGS sequence"/>
</dbReference>
<dbReference type="AlphaFoldDB" id="A0A8S9S4K0"/>
<evidence type="ECO:0000313" key="2">
    <source>
        <dbReference type="EMBL" id="KAF3587646.1"/>
    </source>
</evidence>
<feature type="region of interest" description="Disordered" evidence="1">
    <location>
        <begin position="239"/>
        <end position="258"/>
    </location>
</feature>
<protein>
    <submittedName>
        <fullName evidence="2">Uncharacterized protein</fullName>
    </submittedName>
</protein>
<gene>
    <name evidence="2" type="ORF">F2Q69_00028908</name>
</gene>
<accession>A0A8S9S4K0</accession>
<dbReference type="EMBL" id="QGKX02000088">
    <property type="protein sequence ID" value="KAF3587646.1"/>
    <property type="molecule type" value="Genomic_DNA"/>
</dbReference>
<organism evidence="2 3">
    <name type="scientific">Brassica cretica</name>
    <name type="common">Mustard</name>
    <dbReference type="NCBI Taxonomy" id="69181"/>
    <lineage>
        <taxon>Eukaryota</taxon>
        <taxon>Viridiplantae</taxon>
        <taxon>Streptophyta</taxon>
        <taxon>Embryophyta</taxon>
        <taxon>Tracheophyta</taxon>
        <taxon>Spermatophyta</taxon>
        <taxon>Magnoliopsida</taxon>
        <taxon>eudicotyledons</taxon>
        <taxon>Gunneridae</taxon>
        <taxon>Pentapetalae</taxon>
        <taxon>rosids</taxon>
        <taxon>malvids</taxon>
        <taxon>Brassicales</taxon>
        <taxon>Brassicaceae</taxon>
        <taxon>Brassiceae</taxon>
        <taxon>Brassica</taxon>
    </lineage>
</organism>
<evidence type="ECO:0000313" key="3">
    <source>
        <dbReference type="Proteomes" id="UP000712600"/>
    </source>
</evidence>
<feature type="compositionally biased region" description="Basic and acidic residues" evidence="1">
    <location>
        <begin position="239"/>
        <end position="248"/>
    </location>
</feature>
<name>A0A8S9S4K0_BRACR</name>
<evidence type="ECO:0000256" key="1">
    <source>
        <dbReference type="SAM" id="MobiDB-lite"/>
    </source>
</evidence>
<sequence>MITISTVDETLTSIDLQSYTTIDAYRCTSIDSHSGQIVLKMLKWINLSTIHTCLDCLKEPKLTSNTKPDIIACLGAWYTWDRILQTSLEDPSAMMTTISTADEKSTSIDMLKPATIDAYRCTSIDSHSGQEPKLTSNTKPDIIACLGAWYTRDRILQTSLEDFDSREKSEREKLGTNFYLQFQILVWKSLHPVIDPFKKKQSIDAHPVPSIDTEEKPRRLKIMIDRCTSCTIDRCRDAGGDSTKDAKVDQPVNYTHLP</sequence>